<reference evidence="1" key="1">
    <citation type="submission" date="2015-05" db="UniProtKB">
        <authorList>
            <consortium name="EnsemblMetazoa"/>
        </authorList>
    </citation>
    <scope>IDENTIFICATION</scope>
</reference>
<dbReference type="Proteomes" id="UP000015103">
    <property type="component" value="Unassembled WGS sequence"/>
</dbReference>
<dbReference type="AlphaFoldDB" id="T1ICB7"/>
<dbReference type="InParanoid" id="T1ICB7"/>
<keyword evidence="2" id="KW-1185">Reference proteome</keyword>
<proteinExistence type="predicted"/>
<evidence type="ECO:0000313" key="1">
    <source>
        <dbReference type="EnsemblMetazoa" id="RPRC013937-PA"/>
    </source>
</evidence>
<evidence type="ECO:0000313" key="2">
    <source>
        <dbReference type="Proteomes" id="UP000015103"/>
    </source>
</evidence>
<organism evidence="1 2">
    <name type="scientific">Rhodnius prolixus</name>
    <name type="common">Triatomid bug</name>
    <dbReference type="NCBI Taxonomy" id="13249"/>
    <lineage>
        <taxon>Eukaryota</taxon>
        <taxon>Metazoa</taxon>
        <taxon>Ecdysozoa</taxon>
        <taxon>Arthropoda</taxon>
        <taxon>Hexapoda</taxon>
        <taxon>Insecta</taxon>
        <taxon>Pterygota</taxon>
        <taxon>Neoptera</taxon>
        <taxon>Paraneoptera</taxon>
        <taxon>Hemiptera</taxon>
        <taxon>Heteroptera</taxon>
        <taxon>Panheteroptera</taxon>
        <taxon>Cimicomorpha</taxon>
        <taxon>Reduviidae</taxon>
        <taxon>Triatominae</taxon>
        <taxon>Rhodnius</taxon>
    </lineage>
</organism>
<dbReference type="HOGENOM" id="CLU_3056505_0_0_1"/>
<dbReference type="EMBL" id="ACPB03020061">
    <property type="status" value="NOT_ANNOTATED_CDS"/>
    <property type="molecule type" value="Genomic_DNA"/>
</dbReference>
<dbReference type="VEuPathDB" id="VectorBase:RPRC013937"/>
<sequence length="54" mass="5835">VSYTFWICALLSCALSTNPGICTLLAANKIAAGAALQPMYRLIPFDYLATVNRL</sequence>
<dbReference type="EMBL" id="ACPB03020062">
    <property type="status" value="NOT_ANNOTATED_CDS"/>
    <property type="molecule type" value="Genomic_DNA"/>
</dbReference>
<name>T1ICB7_RHOPR</name>
<accession>T1ICB7</accession>
<dbReference type="EnsemblMetazoa" id="RPRC013937-RA">
    <property type="protein sequence ID" value="RPRC013937-PA"/>
    <property type="gene ID" value="RPRC013937"/>
</dbReference>
<protein>
    <submittedName>
        <fullName evidence="1">Uncharacterized protein</fullName>
    </submittedName>
</protein>